<accession>A0A151XZD6</accession>
<dbReference type="Proteomes" id="UP000076276">
    <property type="component" value="Unassembled WGS sequence"/>
</dbReference>
<comment type="caution">
    <text evidence="1">The sequence shown here is derived from an EMBL/GenBank/DDBJ whole genome shotgun (WGS) entry which is preliminary data.</text>
</comment>
<evidence type="ECO:0008006" key="3">
    <source>
        <dbReference type="Google" id="ProtNLM"/>
    </source>
</evidence>
<sequence>MHALYSSDSGHWDVPELTEPLAEAYDLVREGAITEEDFKALVFDHPYSFYTANNPDFFKGTQVEQKLQKNWAA</sequence>
<evidence type="ECO:0000313" key="1">
    <source>
        <dbReference type="EMBL" id="KYQ71168.1"/>
    </source>
</evidence>
<dbReference type="AlphaFoldDB" id="A0A151XZD6"/>
<dbReference type="EMBL" id="LUAW01000032">
    <property type="protein sequence ID" value="KYQ71168.1"/>
    <property type="molecule type" value="Genomic_DNA"/>
</dbReference>
<proteinExistence type="predicted"/>
<keyword evidence="2" id="KW-1185">Reference proteome</keyword>
<evidence type="ECO:0000313" key="2">
    <source>
        <dbReference type="Proteomes" id="UP000076276"/>
    </source>
</evidence>
<organism evidence="1 2">
    <name type="scientific">Acinetobacter pragensis</name>
    <dbReference type="NCBI Taxonomy" id="1806892"/>
    <lineage>
        <taxon>Bacteria</taxon>
        <taxon>Pseudomonadati</taxon>
        <taxon>Pseudomonadota</taxon>
        <taxon>Gammaproteobacteria</taxon>
        <taxon>Moraxellales</taxon>
        <taxon>Moraxellaceae</taxon>
        <taxon>Acinetobacter</taxon>
    </lineage>
</organism>
<reference evidence="1 2" key="1">
    <citation type="submission" date="2016-03" db="EMBL/GenBank/DDBJ databases">
        <title>Acinetobacter genomospecies 28 strain ANC 4149.</title>
        <authorList>
            <person name="Radolfova-Krizova L."/>
            <person name="Nemec A."/>
        </authorList>
    </citation>
    <scope>NUCLEOTIDE SEQUENCE [LARGE SCALE GENOMIC DNA]</scope>
    <source>
        <strain evidence="1 2">ANC 4149</strain>
    </source>
</reference>
<gene>
    <name evidence="1" type="ORF">AZH43_15835</name>
</gene>
<dbReference type="STRING" id="1806892.AZH43_15835"/>
<protein>
    <recommendedName>
        <fullName evidence="3">Amidohydrolase-related domain-containing protein</fullName>
    </recommendedName>
</protein>
<name>A0A151XZD6_9GAMM</name>